<dbReference type="InterPro" id="IPR001650">
    <property type="entry name" value="Helicase_C-like"/>
</dbReference>
<dbReference type="PANTHER" id="PTHR30612:SF0">
    <property type="entry name" value="CHLOROPLAST PROTEIN-TRANSPORTING ATPASE"/>
    <property type="match status" value="1"/>
</dbReference>
<dbReference type="SUPFAM" id="SSF52540">
    <property type="entry name" value="P-loop containing nucleoside triphosphate hydrolases"/>
    <property type="match status" value="2"/>
</dbReference>
<feature type="compositionally biased region" description="Basic and acidic residues" evidence="4">
    <location>
        <begin position="1118"/>
        <end position="1132"/>
    </location>
</feature>
<dbReference type="InterPro" id="IPR027417">
    <property type="entry name" value="P-loop_NTPase"/>
</dbReference>
<reference evidence="9" key="1">
    <citation type="submission" date="2013-03" db="EMBL/GenBank/DDBJ databases">
        <title>The Genome Sequence of Anopheles dirus WRAIR2.</title>
        <authorList>
            <consortium name="The Broad Institute Genomics Platform"/>
            <person name="Neafsey D.E."/>
            <person name="Walton C."/>
            <person name="Walker B."/>
            <person name="Young S.K."/>
            <person name="Zeng Q."/>
            <person name="Gargeya S."/>
            <person name="Fitzgerald M."/>
            <person name="Haas B."/>
            <person name="Abouelleil A."/>
            <person name="Allen A.W."/>
            <person name="Alvarado L."/>
            <person name="Arachchi H.M."/>
            <person name="Berlin A.M."/>
            <person name="Chapman S.B."/>
            <person name="Gainer-Dewar J."/>
            <person name="Goldberg J."/>
            <person name="Griggs A."/>
            <person name="Gujja S."/>
            <person name="Hansen M."/>
            <person name="Howarth C."/>
            <person name="Imamovic A."/>
            <person name="Ireland A."/>
            <person name="Larimer J."/>
            <person name="McCowan C."/>
            <person name="Murphy C."/>
            <person name="Pearson M."/>
            <person name="Poon T.W."/>
            <person name="Priest M."/>
            <person name="Roberts A."/>
            <person name="Saif S."/>
            <person name="Shea T."/>
            <person name="Sisk P."/>
            <person name="Sykes S."/>
            <person name="Wortman J."/>
            <person name="Nusbaum C."/>
            <person name="Birren B."/>
        </authorList>
    </citation>
    <scope>NUCLEOTIDE SEQUENCE [LARGE SCALE GENOMIC DNA]</scope>
    <source>
        <strain evidence="9">WRAIR2</strain>
    </source>
</reference>
<evidence type="ECO:0000256" key="2">
    <source>
        <dbReference type="ARBA" id="ARBA00022927"/>
    </source>
</evidence>
<dbReference type="GO" id="GO:0016020">
    <property type="term" value="C:membrane"/>
    <property type="evidence" value="ECO:0007669"/>
    <property type="project" value="InterPro"/>
</dbReference>
<dbReference type="Pfam" id="PF00271">
    <property type="entry name" value="Helicase_C"/>
    <property type="match status" value="1"/>
</dbReference>
<proteinExistence type="predicted"/>
<evidence type="ECO:0000256" key="3">
    <source>
        <dbReference type="ARBA" id="ARBA00023010"/>
    </source>
</evidence>
<feature type="compositionally biased region" description="Basic and acidic residues" evidence="4">
    <location>
        <begin position="1175"/>
        <end position="1199"/>
    </location>
</feature>
<dbReference type="Proteomes" id="UP000075884">
    <property type="component" value="Unassembled WGS sequence"/>
</dbReference>
<evidence type="ECO:0000256" key="4">
    <source>
        <dbReference type="SAM" id="MobiDB-lite"/>
    </source>
</evidence>
<dbReference type="GO" id="GO:0005524">
    <property type="term" value="F:ATP binding"/>
    <property type="evidence" value="ECO:0007669"/>
    <property type="project" value="InterPro"/>
</dbReference>
<dbReference type="PROSITE" id="PS51194">
    <property type="entry name" value="HELICASE_CTER"/>
    <property type="match status" value="1"/>
</dbReference>
<reference evidence="8" key="2">
    <citation type="submission" date="2020-05" db="UniProtKB">
        <authorList>
            <consortium name="EnsemblMetazoa"/>
        </authorList>
    </citation>
    <scope>IDENTIFICATION</scope>
    <source>
        <strain evidence="8">WRAIR2</strain>
    </source>
</reference>
<sequence length="2384" mass="269820">MQEMYKPCLEEQTVTQLTTYVRNNLDKSSSILEKLPNIEKSLENISGKLNIMNDKPMANFKQDDIKKWAFNLKVNKKEQENMSFEEILAVIDRAIELNRGFALRNTQRLAVLALLTNGQSTLAQVSTGEGKSLIVVAVSIIKALSGRKVDIITSSSVLAKRDAEVNKDIYSMFGVEVSHNCSEDEEKRKDAYSYHQIVYGDLASFQRDYLLDRFYGKRILGARDFAVAIVDEVDSMLLDKGNNMLYLSHDIPGMDKLESLYVFIWQMVNSPSDDSDEELVQEIKKAVLSNLYKTVTLDDIKSLDSSMTDKQARDISSCLVTDGVLDDDGRILTKTVDESVKKLNQSLSTDLVSYKDRLCFLLTECIRDEKPFNIPNFLKKFVERHLTAWITSAINALFMIPGESYIVASDKSGSSTDRNANIIILDSDTGTDQASSQWDEALHQFLQLKHGCRLSMQSLKAVFISNVSYFKEYDLLYGLTGTLGSQPERELLQEEHGVDFVTIPTAKSKQFAEYDSIVCSDERAWKRNIRSEVEMLLNEQKRSVLIICETINDVESLKKVFVPLNPSNVHLYTRDYQKFDIANGSNQLAQGQIIIATNLAGRGTDIQISDDLKHAGGLHVILSYLPANIRIEEQAFGRAARCGDKGSGRMIVMISGEEESNRQSKIFEVKKNRDASELCRLSHVKKYYETTIRTEESCFDEFKRVYRKNKDRLCDSKVPKAIIDILMHSCLNRWAFWLDENSTVMREVGDQAARQYVEGLLKSFTAELSDLQDGYGINTYKDEESPGEVNIPYFNSMEWHVWVEENPNQMLKLAKVLTEKSVEQHAPKIQNIDTACSHLLDNFIEREPYFCESAYYYSACLLLKHPLEYADKVKNIEKLKQNLRKARNLFEKHSAFALQASNIVGSFKGFLGWSDGYKEQKRAEAHIYQQFQHSIDDLLGHAITPESFVNHDIDDDISERIFEDIIKAGIVTKPKVRKTIDEEQLRNIHQDYGVPITALKKFLSKNAGPIEETQFIAESQKWFKFPSREQFWDILVEQKVLYEEQSIVVVDIKRLQAADPSLTDFIVDMVNKQTLTKRTIALSENQIVLRHEQLIASVNEIETNDKNPEKTSITTEDAEVKKAENNEAKDETTNVDLLNGEPQDPIAAQKETNANTEESTGENLAEASQRVHMSPNDEKNPETHVQHGQERQDFVAKQESDNREYIFEKEEFYSVVGKKNYDTIKSKGLISLNKMADIDRSKIASCVFSSFNSINVKDITEKTNICESEAALIISELAKHNIIKQEGESYDLQMESISGKQVLLPSYPVYEGTVKSLLKSCFPYKFTLKNLEHQLNQRPPVTIKDIPGEEKQVRNPVVITLRYQPHQLLFQDLIIQDIICPPKIKTIIDEGKLRQSSNKLSNQNDYQPDVGIVCDIHKFYFQDPPIIYDVNDETSKCENVHVLRKVEPDCQVSYDLGKNVEKYLKYILLLTKKEALTHIESVLNNCASPLRKLGEPSVNLKHIRDSNKEINFGHFEEQYTFILNGMEHFIRLEEKKWTAAMLRNVSLTALFGVAQIIAAAIIEVYSAGAMTHVASGLISEGMNDLSYCVSALQSGFFTWKEYLKQKAISVFFTMASSGIAAYFSRGAKASRIASKLAPPGYIENGVELAKLSGKKMRKQFGDKVFFATVKRIVSRASQGIVNGMISGAADHLVDTYLHQCVSCLVNQALADMEGKIENHSVINNLEKLYYALGREKTLSLVRQATSTQFAGEWEEYVSVSKRICTSVLQGLGSAMQKSGSKSSNMKILGIISKIVNYADHAVHLLALINITNRVFDNIDKEIGKKLQEHSISTDSNTGVDRSDSHKEKSDYANFKKEVVAEWKSQLSEHVSKVFAQHLLKPLVNDALSFIENHVKRLPHLIKEAKLKRDFKKAKKHYDKNKNKAGMTREMKKQLMKQYHDKVLKIMYKTKSPSLFAAVIKENVPMDLICVGAFVSAATQILKRIEIDTPVSITVYCEKGGEQTFCSDPSNSGAAQHIPLHLSDNHFSFSGTESQSDVTGNNCLFAALCQAIPQLRDIGADGFRKNVADSIANNPAIRRLIKKGLHRYTIKHANALGGARRDGVSLRKRQKNHAVHLLALINITNRVFNNIDKEIGKKLQEHSTSTDSNTGVDKSDSHKENSDYANFKKEVVAEWKSQLSEHVSKVFDQHLLKPLVNDALSFIENLVKRLPRLIKEAKLKRDLKKAKKHYDKNKNKAGMTREMKKQLMKQYHDKVLKIMYKTKSPSLFAAVIKENVPMDLICVGAFVLAAPAILQQMEIDTQLIITVSCEKNAEQTLCSEPSKSGAAHHIQLNLNDNHFSFSGTESQSDVTGNNCLLFLSCEMLGRMDSEKMWQMALRIIQLSEA</sequence>
<evidence type="ECO:0000313" key="8">
    <source>
        <dbReference type="EnsemblMetazoa" id="ADIR004348-PA"/>
    </source>
</evidence>
<dbReference type="EnsemblMetazoa" id="ADIR004348-RA">
    <property type="protein sequence ID" value="ADIR004348-PA"/>
    <property type="gene ID" value="ADIR004348"/>
</dbReference>
<feature type="compositionally biased region" description="Polar residues" evidence="4">
    <location>
        <begin position="1829"/>
        <end position="1839"/>
    </location>
</feature>
<feature type="region of interest" description="Disordered" evidence="4">
    <location>
        <begin position="2138"/>
        <end position="2160"/>
    </location>
</feature>
<evidence type="ECO:0000259" key="6">
    <source>
        <dbReference type="PROSITE" id="PS51194"/>
    </source>
</evidence>
<dbReference type="InterPro" id="IPR014001">
    <property type="entry name" value="Helicase_ATP-bd"/>
</dbReference>
<dbReference type="InterPro" id="IPR011115">
    <property type="entry name" value="SecA_DEAD"/>
</dbReference>
<dbReference type="PRINTS" id="PR00906">
    <property type="entry name" value="SECA"/>
</dbReference>
<organism evidence="8 9">
    <name type="scientific">Anopheles dirus</name>
    <dbReference type="NCBI Taxonomy" id="7168"/>
    <lineage>
        <taxon>Eukaryota</taxon>
        <taxon>Metazoa</taxon>
        <taxon>Ecdysozoa</taxon>
        <taxon>Arthropoda</taxon>
        <taxon>Hexapoda</taxon>
        <taxon>Insecta</taxon>
        <taxon>Pterygota</taxon>
        <taxon>Neoptera</taxon>
        <taxon>Endopterygota</taxon>
        <taxon>Diptera</taxon>
        <taxon>Nematocera</taxon>
        <taxon>Culicoidea</taxon>
        <taxon>Culicidae</taxon>
        <taxon>Anophelinae</taxon>
        <taxon>Anopheles</taxon>
    </lineage>
</organism>
<dbReference type="Gene3D" id="3.90.1440.10">
    <property type="entry name" value="SecA, preprotein cross-linking domain"/>
    <property type="match status" value="1"/>
</dbReference>
<keyword evidence="3" id="KW-0811">Translocation</keyword>
<evidence type="ECO:0000313" key="9">
    <source>
        <dbReference type="Proteomes" id="UP000075884"/>
    </source>
</evidence>
<dbReference type="GO" id="GO:0017038">
    <property type="term" value="P:protein import"/>
    <property type="evidence" value="ECO:0007669"/>
    <property type="project" value="InterPro"/>
</dbReference>
<feature type="compositionally biased region" description="Polar residues" evidence="4">
    <location>
        <begin position="2141"/>
        <end position="2151"/>
    </location>
</feature>
<feature type="domain" description="Helicase C-terminal" evidence="6">
    <location>
        <begin position="528"/>
        <end position="687"/>
    </location>
</feature>
<dbReference type="PROSITE" id="PS51192">
    <property type="entry name" value="HELICASE_ATP_BIND_1"/>
    <property type="match status" value="1"/>
</dbReference>
<keyword evidence="1" id="KW-0963">Cytoplasm</keyword>
<name>A0A182N9M2_9DIPT</name>
<dbReference type="STRING" id="7168.A0A182N9M2"/>
<dbReference type="SMART" id="SM00957">
    <property type="entry name" value="SecA_DEAD"/>
    <property type="match status" value="1"/>
</dbReference>
<evidence type="ECO:0000259" key="5">
    <source>
        <dbReference type="PROSITE" id="PS51192"/>
    </source>
</evidence>
<dbReference type="Gene3D" id="3.40.50.300">
    <property type="entry name" value="P-loop containing nucleotide triphosphate hydrolases"/>
    <property type="match status" value="2"/>
</dbReference>
<evidence type="ECO:0000256" key="1">
    <source>
        <dbReference type="ARBA" id="ARBA00022490"/>
    </source>
</evidence>
<dbReference type="FunFam" id="3.40.50.300:FF:004034">
    <property type="entry name" value="AGAP011982-PA"/>
    <property type="match status" value="1"/>
</dbReference>
<evidence type="ECO:0000259" key="7">
    <source>
        <dbReference type="PROSITE" id="PS51196"/>
    </source>
</evidence>
<accession>A0A182N9M2</accession>
<dbReference type="GO" id="GO:0006886">
    <property type="term" value="P:intracellular protein transport"/>
    <property type="evidence" value="ECO:0007669"/>
    <property type="project" value="InterPro"/>
</dbReference>
<dbReference type="PROSITE" id="PS51196">
    <property type="entry name" value="SECA_MOTOR_DEAD"/>
    <property type="match status" value="1"/>
</dbReference>
<dbReference type="InterPro" id="IPR000185">
    <property type="entry name" value="SecA"/>
</dbReference>
<dbReference type="InterPro" id="IPR014018">
    <property type="entry name" value="SecA_motor_DEAD"/>
</dbReference>
<keyword evidence="2" id="KW-0653">Protein transport</keyword>
<keyword evidence="9" id="KW-1185">Reference proteome</keyword>
<dbReference type="Pfam" id="PF07517">
    <property type="entry name" value="SecA_DEAD"/>
    <property type="match status" value="1"/>
</dbReference>
<dbReference type="GO" id="GO:0006605">
    <property type="term" value="P:protein targeting"/>
    <property type="evidence" value="ECO:0007669"/>
    <property type="project" value="InterPro"/>
</dbReference>
<feature type="region of interest" description="Disordered" evidence="4">
    <location>
        <begin position="1829"/>
        <end position="1848"/>
    </location>
</feature>
<keyword evidence="2" id="KW-0813">Transport</keyword>
<feature type="region of interest" description="Disordered" evidence="4">
    <location>
        <begin position="1100"/>
        <end position="1199"/>
    </location>
</feature>
<dbReference type="VEuPathDB" id="VectorBase:ADIR004348"/>
<dbReference type="PANTHER" id="PTHR30612">
    <property type="entry name" value="SECA INNER MEMBRANE COMPONENT OF SEC PROTEIN SECRETION SYSTEM"/>
    <property type="match status" value="1"/>
</dbReference>
<feature type="domain" description="SecA family profile" evidence="7">
    <location>
        <begin position="17"/>
        <end position="679"/>
    </location>
</feature>
<feature type="domain" description="Helicase ATP-binding" evidence="5">
    <location>
        <begin position="112"/>
        <end position="248"/>
    </location>
</feature>
<feature type="compositionally biased region" description="Polar residues" evidence="4">
    <location>
        <begin position="1150"/>
        <end position="1162"/>
    </location>
</feature>
<protein>
    <submittedName>
        <fullName evidence="8">Uncharacterized protein</fullName>
    </submittedName>
</protein>